<feature type="transmembrane region" description="Helical" evidence="7">
    <location>
        <begin position="224"/>
        <end position="244"/>
    </location>
</feature>
<dbReference type="Proteomes" id="UP000048948">
    <property type="component" value="Unassembled WGS sequence"/>
</dbReference>
<dbReference type="Gene3D" id="1.20.1720.10">
    <property type="entry name" value="Multidrug resistance protein D"/>
    <property type="match status" value="1"/>
</dbReference>
<reference evidence="17 27" key="4">
    <citation type="submission" date="2016-04" db="EMBL/GenBank/DDBJ databases">
        <authorList>
            <person name="Bigi M."/>
            <person name="Bigi F."/>
            <person name="Soria M.A."/>
        </authorList>
    </citation>
    <scope>NUCLEOTIDE SEQUENCE [LARGE SCALE GENOMIC DNA]</scope>
    <source>
        <strain evidence="17 27">6548</strain>
    </source>
</reference>
<evidence type="ECO:0000313" key="15">
    <source>
        <dbReference type="EMBL" id="COV62170.1"/>
    </source>
</evidence>
<evidence type="ECO:0000256" key="2">
    <source>
        <dbReference type="ARBA" id="ARBA00022448"/>
    </source>
</evidence>
<evidence type="ECO:0000313" key="21">
    <source>
        <dbReference type="Proteomes" id="UP000045842"/>
    </source>
</evidence>
<feature type="domain" description="Major facilitator superfamily (MFS) profile" evidence="8">
    <location>
        <begin position="38"/>
        <end position="476"/>
    </location>
</feature>
<feature type="transmembrane region" description="Helical" evidence="7">
    <location>
        <begin position="256"/>
        <end position="272"/>
    </location>
</feature>
<reference evidence="19 20" key="3">
    <citation type="submission" date="2015-03" db="EMBL/GenBank/DDBJ databases">
        <authorList>
            <consortium name="Pathogen Informatics"/>
        </authorList>
    </citation>
    <scope>NUCLEOTIDE SEQUENCE [LARGE SCALE GENOMIC DNA]</scope>
    <source>
        <strain evidence="11 24">Bir 172</strain>
        <strain evidence="10 26">Bir 185</strain>
        <strain evidence="13 21">G09801536</strain>
        <strain evidence="9 22">G09901357</strain>
        <strain evidence="19">K00500041</strain>
        <strain evidence="16 20">M09401471</strain>
        <strain evidence="15 23">P00601463</strain>
    </source>
</reference>
<evidence type="ECO:0000313" key="18">
    <source>
        <dbReference type="EMBL" id="VCU50746.1"/>
    </source>
</evidence>
<dbReference type="Proteomes" id="UP000044938">
    <property type="component" value="Unassembled WGS sequence"/>
</dbReference>
<dbReference type="Proteomes" id="UP000189452">
    <property type="component" value="Chromosome"/>
</dbReference>
<dbReference type="AlphaFoldDB" id="A0A0E8TX39"/>
<dbReference type="EMBL" id="LR027516">
    <property type="protein sequence ID" value="VCU50746.1"/>
    <property type="molecule type" value="Genomic_DNA"/>
</dbReference>
<evidence type="ECO:0000313" key="26">
    <source>
        <dbReference type="Proteomes" id="UP000050164"/>
    </source>
</evidence>
<evidence type="ECO:0000313" key="20">
    <source>
        <dbReference type="Proteomes" id="UP000044938"/>
    </source>
</evidence>
<evidence type="ECO:0000256" key="6">
    <source>
        <dbReference type="SAM" id="MobiDB-lite"/>
    </source>
</evidence>
<evidence type="ECO:0000256" key="5">
    <source>
        <dbReference type="ARBA" id="ARBA00023136"/>
    </source>
</evidence>
<dbReference type="PATRIC" id="fig|1773.211.peg.1586"/>
<feature type="transmembrane region" description="Helical" evidence="7">
    <location>
        <begin position="76"/>
        <end position="96"/>
    </location>
</feature>
<evidence type="ECO:0000313" key="17">
    <source>
        <dbReference type="EMBL" id="OMH60405.1"/>
    </source>
</evidence>
<evidence type="ECO:0000313" key="22">
    <source>
        <dbReference type="Proteomes" id="UP000048289"/>
    </source>
</evidence>
<dbReference type="Proteomes" id="UP000048289">
    <property type="component" value="Unassembled WGS sequence"/>
</dbReference>
<reference evidence="12 25" key="2">
    <citation type="submission" date="2015-03" db="EMBL/GenBank/DDBJ databases">
        <authorList>
            <consortium name="Pathogen Informatics"/>
            <person name="Murphy D."/>
        </authorList>
    </citation>
    <scope>NUCLEOTIDE SEQUENCE [LARGE SCALE GENOMIC DNA]</scope>
    <source>
        <strain evidence="12 25">0268S</strain>
    </source>
</reference>
<evidence type="ECO:0000313" key="28">
    <source>
        <dbReference type="Proteomes" id="UP000300237"/>
    </source>
</evidence>
<dbReference type="EMBL" id="CFOE01000017">
    <property type="protein sequence ID" value="CFE35307.1"/>
    <property type="molecule type" value="Genomic_DNA"/>
</dbReference>
<dbReference type="PANTHER" id="PTHR42718:SF9">
    <property type="entry name" value="MAJOR FACILITATOR SUPERFAMILY MULTIDRUG TRANSPORTER MFSC"/>
    <property type="match status" value="1"/>
</dbReference>
<evidence type="ECO:0000313" key="9">
    <source>
        <dbReference type="EMBL" id="CFE35307.1"/>
    </source>
</evidence>
<evidence type="ECO:0000256" key="7">
    <source>
        <dbReference type="SAM" id="Phobius"/>
    </source>
</evidence>
<dbReference type="GO" id="GO:0005886">
    <property type="term" value="C:plasma membrane"/>
    <property type="evidence" value="ECO:0007669"/>
    <property type="project" value="UniProtKB-SubCell"/>
</dbReference>
<feature type="transmembrane region" description="Helical" evidence="7">
    <location>
        <begin position="37"/>
        <end position="56"/>
    </location>
</feature>
<feature type="transmembrane region" description="Helical" evidence="7">
    <location>
        <begin position="133"/>
        <end position="151"/>
    </location>
</feature>
<evidence type="ECO:0000313" key="10">
    <source>
        <dbReference type="EMBL" id="CKR30784.1"/>
    </source>
</evidence>
<dbReference type="EMBL" id="CSAJ01000521">
    <property type="protein sequence ID" value="COW81203.1"/>
    <property type="molecule type" value="Genomic_DNA"/>
</dbReference>
<dbReference type="CDD" id="cd17321">
    <property type="entry name" value="MFS_MMR_MDR_like"/>
    <property type="match status" value="1"/>
</dbReference>
<keyword evidence="2" id="KW-0813">Transport</keyword>
<feature type="transmembrane region" description="Helical" evidence="7">
    <location>
        <begin position="105"/>
        <end position="127"/>
    </location>
</feature>
<evidence type="ECO:0000256" key="1">
    <source>
        <dbReference type="ARBA" id="ARBA00004651"/>
    </source>
</evidence>
<evidence type="ECO:0000313" key="12">
    <source>
        <dbReference type="EMBL" id="CLV66077.1"/>
    </source>
</evidence>
<dbReference type="Proteomes" id="UP000050164">
    <property type="component" value="Unassembled WGS sequence"/>
</dbReference>
<name>A0A0E8TX39_MYCTX</name>
<evidence type="ECO:0000313" key="14">
    <source>
        <dbReference type="EMBL" id="COU97372.1"/>
    </source>
</evidence>
<dbReference type="EMBL" id="CNGE01000061">
    <property type="protein sequence ID" value="CKR74607.1"/>
    <property type="molecule type" value="Genomic_DNA"/>
</dbReference>
<feature type="transmembrane region" description="Helical" evidence="7">
    <location>
        <begin position="327"/>
        <end position="346"/>
    </location>
</feature>
<reference evidence="18 28" key="6">
    <citation type="submission" date="2018-08" db="EMBL/GenBank/DDBJ databases">
        <authorList>
            <person name="Fokvardsen B D."/>
            <person name="Norman A."/>
        </authorList>
    </citation>
    <scope>NUCLEOTIDE SEQUENCE [LARGE SCALE GENOMIC DNA]</scope>
    <source>
        <strain evidence="18 28">DKC2</strain>
    </source>
</reference>
<feature type="transmembrane region" description="Helical" evidence="7">
    <location>
        <begin position="292"/>
        <end position="315"/>
    </location>
</feature>
<comment type="subcellular location">
    <subcellularLocation>
        <location evidence="1">Cell membrane</location>
        <topology evidence="1">Multi-pass membrane protein</topology>
    </subcellularLocation>
</comment>
<dbReference type="EMBL" id="COPH01000005">
    <property type="protein sequence ID" value="CLV66077.1"/>
    <property type="molecule type" value="Genomic_DNA"/>
</dbReference>
<dbReference type="EMBL" id="CNFT01000187">
    <property type="protein sequence ID" value="CKR30784.1"/>
    <property type="molecule type" value="Genomic_DNA"/>
</dbReference>
<keyword evidence="3 7" id="KW-0812">Transmembrane</keyword>
<keyword evidence="4 7" id="KW-1133">Transmembrane helix</keyword>
<feature type="transmembrane region" description="Helical" evidence="7">
    <location>
        <begin position="429"/>
        <end position="450"/>
    </location>
</feature>
<evidence type="ECO:0000259" key="8">
    <source>
        <dbReference type="PROSITE" id="PS50850"/>
    </source>
</evidence>
<dbReference type="Proteomes" id="UP000050139">
    <property type="component" value="Unassembled WGS sequence"/>
</dbReference>
<evidence type="ECO:0000256" key="4">
    <source>
        <dbReference type="ARBA" id="ARBA00022989"/>
    </source>
</evidence>
<organism evidence="14 19">
    <name type="scientific">Mycobacterium tuberculosis</name>
    <dbReference type="NCBI Taxonomy" id="1773"/>
    <lineage>
        <taxon>Bacteria</taxon>
        <taxon>Bacillati</taxon>
        <taxon>Actinomycetota</taxon>
        <taxon>Actinomycetes</taxon>
        <taxon>Mycobacteriales</taxon>
        <taxon>Mycobacteriaceae</taxon>
        <taxon>Mycobacterium</taxon>
        <taxon>Mycobacterium tuberculosis complex</taxon>
    </lineage>
</organism>
<accession>A0A0E8TX39</accession>
<evidence type="ECO:0000313" key="27">
    <source>
        <dbReference type="Proteomes" id="UP000189452"/>
    </source>
</evidence>
<gene>
    <name evidence="14" type="primary">stp_1</name>
    <name evidence="10" type="synonym">stp_2</name>
    <name evidence="17" type="ORF">A4S10_02580</name>
    <name evidence="18" type="ORF">DKC2_2593</name>
    <name evidence="13" type="ORF">ERS007679_00078</name>
    <name evidence="9" type="ORF">ERS007681_00265</name>
    <name evidence="14" type="ORF">ERS007703_00188</name>
    <name evidence="16" type="ORF">ERS007720_03330</name>
    <name evidence="15" type="ORF">ERS007741_00304</name>
    <name evidence="11" type="ORF">ERS027646_00574</name>
    <name evidence="10" type="ORF">ERS027659_01117</name>
    <name evidence="12" type="ORF">ERS094118_00829</name>
</gene>
<dbReference type="Proteomes" id="UP000045842">
    <property type="component" value="Unassembled WGS sequence"/>
</dbReference>
<evidence type="ECO:0000313" key="16">
    <source>
        <dbReference type="EMBL" id="COW81203.1"/>
    </source>
</evidence>
<dbReference type="PANTHER" id="PTHR42718">
    <property type="entry name" value="MAJOR FACILITATOR SUPERFAMILY MULTIDRUG TRANSPORTER MFSC"/>
    <property type="match status" value="1"/>
</dbReference>
<dbReference type="EMBL" id="CHKL01000016">
    <property type="protein sequence ID" value="COV62170.1"/>
    <property type="molecule type" value="Genomic_DNA"/>
</dbReference>
<evidence type="ECO:0000313" key="23">
    <source>
        <dbReference type="Proteomes" id="UP000048600"/>
    </source>
</evidence>
<sequence>MSKNRIMGNQPEKSDVTAAPDTVEGDSHTAMTPRQRLTVLATGLGIFMVFVDVNIVNVALPSIQKVFHTGEQGLQWAVAGYSLGMAAVLMSCALLGDRYGRRRSFVFGVTLFVVSSIVCVLPVSLAVFTVARVIQGLGAAFISVLSLALLSHSFPNPRMKARAISNWMAIGMVGAASAPALGGLMVDGLGWRSVFLVNVPLGAIVWLLTLVGVDESQDPEPTQLDWVGQLTLIPAVALIAYTIIEAPRFDRQSAGFVAALLLAAGVLLWLFVRHEHRAAFPLVDLKLFAEPLYRSVLIVYFVVMSCFFGTLMVITQHFQNVRDLSPLHAGLMMLPVPAGFGVASLLAGRAVNKWGPQLPVLTCLAAMFIGLAIFAISMDHAHPVALVGLTIFGAGAGGCATPLLHLGMTKVDDGRAGMAAGMLNLQRSLGGIFGVAFLGTIVAAWLGAALPNTMADEIPDPIARAIVVDVIVDSANPHAHAAFIGPGHRITAAQEDEIVLAADAVFVSGIKLALGGAAVLLTGAFVLGWTRFPRTPAS</sequence>
<dbReference type="EMBL" id="LWDQ01000001">
    <property type="protein sequence ID" value="OMH60405.1"/>
    <property type="molecule type" value="Genomic_DNA"/>
</dbReference>
<evidence type="ECO:0000313" key="11">
    <source>
        <dbReference type="EMBL" id="CKR74607.1"/>
    </source>
</evidence>
<dbReference type="OMA" id="AFSMLYN"/>
<dbReference type="Pfam" id="PF07690">
    <property type="entry name" value="MFS_1"/>
    <property type="match status" value="1"/>
</dbReference>
<dbReference type="PROSITE" id="PS50850">
    <property type="entry name" value="MFS"/>
    <property type="match status" value="1"/>
</dbReference>
<dbReference type="Proteomes" id="UP000048600">
    <property type="component" value="Unassembled WGS sequence"/>
</dbReference>
<feature type="transmembrane region" description="Helical" evidence="7">
    <location>
        <begin position="163"/>
        <end position="185"/>
    </location>
</feature>
<evidence type="ECO:0000313" key="13">
    <source>
        <dbReference type="EMBL" id="COU64669.1"/>
    </source>
</evidence>
<feature type="transmembrane region" description="Helical" evidence="7">
    <location>
        <begin position="358"/>
        <end position="378"/>
    </location>
</feature>
<reference evidence="17 27" key="5">
    <citation type="submission" date="2017-02" db="EMBL/GenBank/DDBJ databases">
        <title>Protein polymorphisms may explain contrasting epidemiological fitness of two variants of a multidrug-resistant Mycobacterium tuberculosis strain.</title>
        <authorList>
            <person name="Bigi M.M."/>
            <person name="Lopez B."/>
            <person name="Blanco F.C."/>
            <person name="Sasiain M.C."/>
            <person name="De La Barrera S."/>
            <person name="Ritacco V."/>
            <person name="Bigi F."/>
            <person name="Soria M.A."/>
        </authorList>
    </citation>
    <scope>NUCLEOTIDE SEQUENCE [LARGE SCALE GENOMIC DNA]</scope>
    <source>
        <strain evidence="17 27">6548</strain>
    </source>
</reference>
<dbReference type="SUPFAM" id="SSF103473">
    <property type="entry name" value="MFS general substrate transporter"/>
    <property type="match status" value="1"/>
</dbReference>
<dbReference type="Gene3D" id="1.20.1250.20">
    <property type="entry name" value="MFS general substrate transporter like domains"/>
    <property type="match status" value="1"/>
</dbReference>
<dbReference type="InterPro" id="IPR036259">
    <property type="entry name" value="MFS_trans_sf"/>
</dbReference>
<protein>
    <submittedName>
        <fullName evidence="14">Integral membrane transport protein</fullName>
    </submittedName>
    <submittedName>
        <fullName evidence="18">MFS-type transporter</fullName>
    </submittedName>
    <submittedName>
        <fullName evidence="17">Multidrug resistance protein stp</fullName>
    </submittedName>
</protein>
<dbReference type="EMBL" id="CSAD01000004">
    <property type="protein sequence ID" value="COU64669.1"/>
    <property type="molecule type" value="Genomic_DNA"/>
</dbReference>
<evidence type="ECO:0000313" key="24">
    <source>
        <dbReference type="Proteomes" id="UP000048948"/>
    </source>
</evidence>
<evidence type="ECO:0000313" key="25">
    <source>
        <dbReference type="Proteomes" id="UP000050139"/>
    </source>
</evidence>
<evidence type="ECO:0000256" key="3">
    <source>
        <dbReference type="ARBA" id="ARBA00022692"/>
    </source>
</evidence>
<feature type="transmembrane region" description="Helical" evidence="7">
    <location>
        <begin position="512"/>
        <end position="532"/>
    </location>
</feature>
<dbReference type="Proteomes" id="UP000300237">
    <property type="component" value="Chromosome"/>
</dbReference>
<keyword evidence="5 7" id="KW-0472">Membrane</keyword>
<evidence type="ECO:0000313" key="19">
    <source>
        <dbReference type="Proteomes" id="UP000038802"/>
    </source>
</evidence>
<dbReference type="STRING" id="115862.BBG46_12880"/>
<dbReference type="InterPro" id="IPR020846">
    <property type="entry name" value="MFS_dom"/>
</dbReference>
<dbReference type="Proteomes" id="UP000038802">
    <property type="component" value="Unassembled WGS sequence"/>
</dbReference>
<dbReference type="EMBL" id="CSAE01000010">
    <property type="protein sequence ID" value="COU97372.1"/>
    <property type="molecule type" value="Genomic_DNA"/>
</dbReference>
<feature type="transmembrane region" description="Helical" evidence="7">
    <location>
        <begin position="384"/>
        <end position="408"/>
    </location>
</feature>
<feature type="transmembrane region" description="Helical" evidence="7">
    <location>
        <begin position="191"/>
        <end position="212"/>
    </location>
</feature>
<feature type="region of interest" description="Disordered" evidence="6">
    <location>
        <begin position="1"/>
        <end position="28"/>
    </location>
</feature>
<dbReference type="GO" id="GO:0022857">
    <property type="term" value="F:transmembrane transporter activity"/>
    <property type="evidence" value="ECO:0007669"/>
    <property type="project" value="InterPro"/>
</dbReference>
<dbReference type="InterPro" id="IPR011701">
    <property type="entry name" value="MFS"/>
</dbReference>
<reference evidence="14" key="1">
    <citation type="submission" date="2015-03" db="EMBL/GenBank/DDBJ databases">
        <authorList>
            <person name="Murphy D."/>
        </authorList>
    </citation>
    <scope>NUCLEOTIDE SEQUENCE [LARGE SCALE GENOMIC DNA]</scope>
    <source>
        <strain evidence="14">K00500041</strain>
    </source>
</reference>
<proteinExistence type="predicted"/>